<comment type="caution">
    <text evidence="1">The sequence shown here is derived from an EMBL/GenBank/DDBJ whole genome shotgun (WGS) entry which is preliminary data.</text>
</comment>
<gene>
    <name evidence="1" type="ORF">HYFRA_00001670</name>
</gene>
<name>A0A9N9L7Z9_9HELO</name>
<accession>A0A9N9L7Z9</accession>
<evidence type="ECO:0000313" key="1">
    <source>
        <dbReference type="EMBL" id="CAG8959763.1"/>
    </source>
</evidence>
<dbReference type="AlphaFoldDB" id="A0A9N9L7Z9"/>
<dbReference type="Proteomes" id="UP000696280">
    <property type="component" value="Unassembled WGS sequence"/>
</dbReference>
<protein>
    <submittedName>
        <fullName evidence="1">Uncharacterized protein</fullName>
    </submittedName>
</protein>
<dbReference type="OrthoDB" id="7777654at2759"/>
<sequence>MDSAIRVPDDREIVGSSYACYSRAQKQHGVLQRQEIHIDDASWGDIMDFATEHRGKSARALFAEAVSPSLESLREDFETGF</sequence>
<reference evidence="1" key="1">
    <citation type="submission" date="2021-07" db="EMBL/GenBank/DDBJ databases">
        <authorList>
            <person name="Durling M."/>
        </authorList>
    </citation>
    <scope>NUCLEOTIDE SEQUENCE</scope>
</reference>
<keyword evidence="2" id="KW-1185">Reference proteome</keyword>
<proteinExistence type="predicted"/>
<dbReference type="EMBL" id="CAJVRL010000092">
    <property type="protein sequence ID" value="CAG8959763.1"/>
    <property type="molecule type" value="Genomic_DNA"/>
</dbReference>
<evidence type="ECO:0000313" key="2">
    <source>
        <dbReference type="Proteomes" id="UP000696280"/>
    </source>
</evidence>
<organism evidence="1 2">
    <name type="scientific">Hymenoscyphus fraxineus</name>
    <dbReference type="NCBI Taxonomy" id="746836"/>
    <lineage>
        <taxon>Eukaryota</taxon>
        <taxon>Fungi</taxon>
        <taxon>Dikarya</taxon>
        <taxon>Ascomycota</taxon>
        <taxon>Pezizomycotina</taxon>
        <taxon>Leotiomycetes</taxon>
        <taxon>Helotiales</taxon>
        <taxon>Helotiaceae</taxon>
        <taxon>Hymenoscyphus</taxon>
    </lineage>
</organism>